<dbReference type="EMBL" id="FNFO01000011">
    <property type="protein sequence ID" value="SDM24968.1"/>
    <property type="molecule type" value="Genomic_DNA"/>
</dbReference>
<protein>
    <submittedName>
        <fullName evidence="1">Sulfotransferase family protein</fullName>
    </submittedName>
</protein>
<keyword evidence="2" id="KW-1185">Reference proteome</keyword>
<dbReference type="AlphaFoldDB" id="A0A1G9RNU6"/>
<keyword evidence="1" id="KW-0808">Transferase</keyword>
<dbReference type="Gene3D" id="3.40.50.300">
    <property type="entry name" value="P-loop containing nucleotide triphosphate hydrolases"/>
    <property type="match status" value="1"/>
</dbReference>
<reference evidence="1 2" key="1">
    <citation type="submission" date="2016-10" db="EMBL/GenBank/DDBJ databases">
        <authorList>
            <person name="de Groot N.N."/>
        </authorList>
    </citation>
    <scope>NUCLEOTIDE SEQUENCE [LARGE SCALE GENOMIC DNA]</scope>
    <source>
        <strain evidence="1 2">DSM 25186</strain>
    </source>
</reference>
<dbReference type="OrthoDB" id="288532at2"/>
<dbReference type="GO" id="GO:0008146">
    <property type="term" value="F:sulfotransferase activity"/>
    <property type="evidence" value="ECO:0007669"/>
    <property type="project" value="InterPro"/>
</dbReference>
<dbReference type="Proteomes" id="UP000198510">
    <property type="component" value="Unassembled WGS sequence"/>
</dbReference>
<evidence type="ECO:0000313" key="1">
    <source>
        <dbReference type="EMBL" id="SDM24968.1"/>
    </source>
</evidence>
<accession>A0A1G9RNU6</accession>
<dbReference type="InterPro" id="IPR005331">
    <property type="entry name" value="Sulfotransferase"/>
</dbReference>
<name>A0A1G9RNU6_9BACT</name>
<evidence type="ECO:0000313" key="2">
    <source>
        <dbReference type="Proteomes" id="UP000198510"/>
    </source>
</evidence>
<dbReference type="RefSeq" id="WP_089686871.1">
    <property type="nucleotide sequence ID" value="NZ_FNFO01000011.1"/>
</dbReference>
<dbReference type="InterPro" id="IPR027417">
    <property type="entry name" value="P-loop_NTPase"/>
</dbReference>
<organism evidence="1 2">
    <name type="scientific">Catalinimonas alkaloidigena</name>
    <dbReference type="NCBI Taxonomy" id="1075417"/>
    <lineage>
        <taxon>Bacteria</taxon>
        <taxon>Pseudomonadati</taxon>
        <taxon>Bacteroidota</taxon>
        <taxon>Cytophagia</taxon>
        <taxon>Cytophagales</taxon>
        <taxon>Catalimonadaceae</taxon>
        <taxon>Catalinimonas</taxon>
    </lineage>
</organism>
<proteinExistence type="predicted"/>
<dbReference type="Pfam" id="PF03567">
    <property type="entry name" value="Sulfotransfer_2"/>
    <property type="match status" value="1"/>
</dbReference>
<sequence length="234" mass="27588">MAPQLLRNLYHTVTDKAAYLKGVYDIRKHKFWFIDIPRTSSSSIKVELSHQFGPSYGKTNLLEKKFAQKSAFKDHRTAQEMQQVLGRALWDEIFKFTLVRNPWDRMVSLYAYRRKKGTIPPDLSFRDLVLQFNSPRYMLAHALHARHSYYYPQVDFLQDAQGKMMVDFVGRYENREEDLKVIAERLGCPGLGRLLLQSAKPTKHYATFYDEETREIIRRVYAQDIALFGYEFEA</sequence>
<dbReference type="GO" id="GO:0016020">
    <property type="term" value="C:membrane"/>
    <property type="evidence" value="ECO:0007669"/>
    <property type="project" value="InterPro"/>
</dbReference>
<dbReference type="STRING" id="1075417.SAMN05421823_111220"/>
<gene>
    <name evidence="1" type="ORF">SAMN05421823_111220</name>
</gene>
<dbReference type="SUPFAM" id="SSF52540">
    <property type="entry name" value="P-loop containing nucleoside triphosphate hydrolases"/>
    <property type="match status" value="1"/>
</dbReference>